<dbReference type="AlphaFoldDB" id="A0LG74"/>
<dbReference type="RefSeq" id="WP_011697599.1">
    <property type="nucleotide sequence ID" value="NC_008554.1"/>
</dbReference>
<dbReference type="Proteomes" id="UP000001784">
    <property type="component" value="Chromosome"/>
</dbReference>
<sequence>MSRPTQPEIVAGTILEFFESKEVVCAVCTGVKNNRFSALTEQNREVSLAPSRIIFAGSALLDLKSGRDDLVARLRAAGQERERLTGSVDIAELWSLFEGEEEGFEARDLAGFVFSGALSDDHVAAVQRVLLRDRLYFQYKDGCFYARAREKVEQRREELAREAEREARLDTWAGWLEGAWNRKPRSPLADQQALIETLKDYALFGQDSAEIVFIKELFKRAGIAIQPQSAFRILVRLGVWQENENLYLHEQGISQDFPQEVEERVEVILHSARPGASGETEPQRRDLRHLDCLTVDSALTRDYDDALSFRALDGNRFEVGIHIADAAEFVLKGDVLDREAERRATSIYLPDARISMLPVPLSEDLCSLKAGEDRPALSFLFVVHGDGTIAGSEIVSSTIRVAEQLTYEEVNERIRLDDSPAALSALAMKLRNARLDRGASILPLPEIQVYVNSAGMIQVSRYEKETPSQIMVSEWMIAANAAAAAFLAERDLPSVFRGQGECKQETDFTQSEHELFRIYRQRRLYARAELDTRSKQHCSLALEHYTTVTSPIRRYTDLVVQRQIKQALQGGPPLYDEDELRGLITRLTALQSRIAFIQRKWTRYWILKYLEQEDIHSLNALILEQNERYSHLLLPDFLIETNAHLPENVKFQPGEMVRVKIDRLNPREDILRVQLPDFGK</sequence>
<dbReference type="HOGENOM" id="CLU_015903_1_1_7"/>
<dbReference type="Pfam" id="PF23161">
    <property type="entry name" value="HTH_RNase_II"/>
    <property type="match status" value="1"/>
</dbReference>
<dbReference type="EMBL" id="CP000478">
    <property type="protein sequence ID" value="ABK16426.1"/>
    <property type="molecule type" value="Genomic_DNA"/>
</dbReference>
<dbReference type="GO" id="GO:0003723">
    <property type="term" value="F:RNA binding"/>
    <property type="evidence" value="ECO:0007669"/>
    <property type="project" value="InterPro"/>
</dbReference>
<keyword evidence="3" id="KW-1185">Reference proteome</keyword>
<dbReference type="Pfam" id="PF00773">
    <property type="entry name" value="RNB"/>
    <property type="match status" value="1"/>
</dbReference>
<protein>
    <submittedName>
        <fullName evidence="2">Exoribonuclease II</fullName>
        <ecNumber evidence="2">3.1.13.1</ecNumber>
    </submittedName>
</protein>
<dbReference type="InterPro" id="IPR056404">
    <property type="entry name" value="HTH_RNase_II"/>
</dbReference>
<dbReference type="InterPro" id="IPR050180">
    <property type="entry name" value="RNR_Ribonuclease"/>
</dbReference>
<reference evidence="2 3" key="1">
    <citation type="submission" date="2006-10" db="EMBL/GenBank/DDBJ databases">
        <title>Complete sequence of Syntrophobacter fumaroxidans MPOB.</title>
        <authorList>
            <consortium name="US DOE Joint Genome Institute"/>
            <person name="Copeland A."/>
            <person name="Lucas S."/>
            <person name="Lapidus A."/>
            <person name="Barry K."/>
            <person name="Detter J.C."/>
            <person name="Glavina del Rio T."/>
            <person name="Hammon N."/>
            <person name="Israni S."/>
            <person name="Pitluck S."/>
            <person name="Goltsman E.G."/>
            <person name="Martinez M."/>
            <person name="Schmutz J."/>
            <person name="Larimer F."/>
            <person name="Land M."/>
            <person name="Hauser L."/>
            <person name="Kyrpides N."/>
            <person name="Kim E."/>
            <person name="Boone D.R."/>
            <person name="Brockman F."/>
            <person name="Culley D."/>
            <person name="Ferry J."/>
            <person name="Gunsalus R."/>
            <person name="McInerney M.J."/>
            <person name="Morrison M."/>
            <person name="Plugge C."/>
            <person name="Rohlin L."/>
            <person name="Scholten J."/>
            <person name="Sieber J."/>
            <person name="Stams A.J.M."/>
            <person name="Worm P."/>
            <person name="Henstra A.M."/>
            <person name="Richardson P."/>
        </authorList>
    </citation>
    <scope>NUCLEOTIDE SEQUENCE [LARGE SCALE GENOMIC DNA]</scope>
    <source>
        <strain evidence="3">DSM 10017 / MPOB</strain>
    </source>
</reference>
<evidence type="ECO:0000259" key="1">
    <source>
        <dbReference type="SMART" id="SM00955"/>
    </source>
</evidence>
<dbReference type="KEGG" id="sfu:Sfum_0728"/>
<dbReference type="InterPro" id="IPR012340">
    <property type="entry name" value="NA-bd_OB-fold"/>
</dbReference>
<dbReference type="InParanoid" id="A0LG74"/>
<dbReference type="GO" id="GO:0006402">
    <property type="term" value="P:mRNA catabolic process"/>
    <property type="evidence" value="ECO:0007669"/>
    <property type="project" value="TreeGrafter"/>
</dbReference>
<dbReference type="InterPro" id="IPR001900">
    <property type="entry name" value="RNase_II/R"/>
</dbReference>
<dbReference type="eggNOG" id="COG0557">
    <property type="taxonomic scope" value="Bacteria"/>
</dbReference>
<evidence type="ECO:0000313" key="3">
    <source>
        <dbReference type="Proteomes" id="UP000001784"/>
    </source>
</evidence>
<organism evidence="2 3">
    <name type="scientific">Syntrophobacter fumaroxidans (strain DSM 10017 / MPOB)</name>
    <dbReference type="NCBI Taxonomy" id="335543"/>
    <lineage>
        <taxon>Bacteria</taxon>
        <taxon>Pseudomonadati</taxon>
        <taxon>Thermodesulfobacteriota</taxon>
        <taxon>Syntrophobacteria</taxon>
        <taxon>Syntrophobacterales</taxon>
        <taxon>Syntrophobacteraceae</taxon>
        <taxon>Syntrophobacter</taxon>
    </lineage>
</organism>
<dbReference type="PANTHER" id="PTHR23355">
    <property type="entry name" value="RIBONUCLEASE"/>
    <property type="match status" value="1"/>
</dbReference>
<dbReference type="SMART" id="SM00955">
    <property type="entry name" value="RNB"/>
    <property type="match status" value="1"/>
</dbReference>
<dbReference type="PANTHER" id="PTHR23355:SF42">
    <property type="entry name" value="RIBONUCLEASE II, CHLOROPLASTIC_MITOCHONDRIAL"/>
    <property type="match status" value="1"/>
</dbReference>
<gene>
    <name evidence="2" type="ordered locus">Sfum_0728</name>
</gene>
<dbReference type="EC" id="3.1.13.1" evidence="2"/>
<dbReference type="STRING" id="335543.Sfum_0728"/>
<proteinExistence type="predicted"/>
<feature type="domain" description="RNB" evidence="1">
    <location>
        <begin position="284"/>
        <end position="570"/>
    </location>
</feature>
<keyword evidence="2" id="KW-0378">Hydrolase</keyword>
<name>A0LG74_SYNFM</name>
<evidence type="ECO:0000313" key="2">
    <source>
        <dbReference type="EMBL" id="ABK16426.1"/>
    </source>
</evidence>
<accession>A0LG74</accession>
<dbReference type="OrthoDB" id="9764149at2"/>
<dbReference type="GO" id="GO:0008859">
    <property type="term" value="F:exoribonuclease II activity"/>
    <property type="evidence" value="ECO:0007669"/>
    <property type="project" value="UniProtKB-EC"/>
</dbReference>
<dbReference type="GO" id="GO:0000932">
    <property type="term" value="C:P-body"/>
    <property type="evidence" value="ECO:0007669"/>
    <property type="project" value="TreeGrafter"/>
</dbReference>
<dbReference type="SUPFAM" id="SSF50249">
    <property type="entry name" value="Nucleic acid-binding proteins"/>
    <property type="match status" value="1"/>
</dbReference>